<comment type="caution">
    <text evidence="11">The sequence shown here is derived from an EMBL/GenBank/DDBJ whole genome shotgun (WGS) entry which is preliminary data.</text>
</comment>
<keyword evidence="3" id="KW-1003">Cell membrane</keyword>
<evidence type="ECO:0000313" key="15">
    <source>
        <dbReference type="Proteomes" id="UP000307517"/>
    </source>
</evidence>
<evidence type="ECO:0000256" key="4">
    <source>
        <dbReference type="ARBA" id="ARBA00022597"/>
    </source>
</evidence>
<keyword evidence="5" id="KW-0598">Phosphotransferase system</keyword>
<evidence type="ECO:0000313" key="16">
    <source>
        <dbReference type="Proteomes" id="UP000552935"/>
    </source>
</evidence>
<dbReference type="Pfam" id="PF03609">
    <property type="entry name" value="EII-Sor"/>
    <property type="match status" value="1"/>
</dbReference>
<keyword evidence="7 10" id="KW-1133">Transmembrane helix</keyword>
<evidence type="ECO:0000313" key="12">
    <source>
        <dbReference type="EMBL" id="PLA55331.1"/>
    </source>
</evidence>
<dbReference type="GO" id="GO:0005886">
    <property type="term" value="C:plasma membrane"/>
    <property type="evidence" value="ECO:0007669"/>
    <property type="project" value="UniProtKB-SubCell"/>
</dbReference>
<proteinExistence type="predicted"/>
<keyword evidence="2" id="KW-0813">Transport</keyword>
<dbReference type="Proteomes" id="UP000234212">
    <property type="component" value="Unassembled WGS sequence"/>
</dbReference>
<dbReference type="InterPro" id="IPR050303">
    <property type="entry name" value="GatZ_KbaZ_carbometab"/>
</dbReference>
<evidence type="ECO:0000256" key="10">
    <source>
        <dbReference type="SAM" id="Phobius"/>
    </source>
</evidence>
<reference evidence="11 16" key="3">
    <citation type="submission" date="2020-07" db="EMBL/GenBank/DDBJ databases">
        <title>Organ Donor 1.</title>
        <authorList>
            <person name="Marsh A.J."/>
            <person name="Azcarate-Peril M.A."/>
        </authorList>
    </citation>
    <scope>NUCLEOTIDE SEQUENCE [LARGE SCALE GENOMIC DNA]</scope>
    <source>
        <strain evidence="11 16">AMC0712</strain>
    </source>
</reference>
<evidence type="ECO:0000256" key="2">
    <source>
        <dbReference type="ARBA" id="ARBA00022448"/>
    </source>
</evidence>
<gene>
    <name evidence="12" type="ORF">CYJ91_13660</name>
    <name evidence="13" type="ORF">E6L36_01155</name>
    <name evidence="11" type="ORF">H0N82_00250</name>
</gene>
<keyword evidence="8 10" id="KW-0472">Membrane</keyword>
<feature type="region of interest" description="Disordered" evidence="9">
    <location>
        <begin position="249"/>
        <end position="268"/>
    </location>
</feature>
<organism evidence="11 16">
    <name type="scientific">Lacticaseibacillus rhamnosus</name>
    <name type="common">Lactobacillus rhamnosus</name>
    <dbReference type="NCBI Taxonomy" id="47715"/>
    <lineage>
        <taxon>Bacteria</taxon>
        <taxon>Bacillati</taxon>
        <taxon>Bacillota</taxon>
        <taxon>Bacilli</taxon>
        <taxon>Lactobacillales</taxon>
        <taxon>Lactobacillaceae</taxon>
        <taxon>Lacticaseibacillus</taxon>
    </lineage>
</organism>
<evidence type="ECO:0000313" key="13">
    <source>
        <dbReference type="EMBL" id="THC79144.1"/>
    </source>
</evidence>
<dbReference type="AlphaFoldDB" id="A0A0E3CZE9"/>
<evidence type="ECO:0000313" key="11">
    <source>
        <dbReference type="EMBL" id="NZA03581.1"/>
    </source>
</evidence>
<dbReference type="PROSITE" id="PS51106">
    <property type="entry name" value="PTS_EIIC_TYPE_4"/>
    <property type="match status" value="1"/>
</dbReference>
<dbReference type="EMBL" id="JACCKI010000001">
    <property type="protein sequence ID" value="NZA03581.1"/>
    <property type="molecule type" value="Genomic_DNA"/>
</dbReference>
<evidence type="ECO:0000256" key="8">
    <source>
        <dbReference type="ARBA" id="ARBA00023136"/>
    </source>
</evidence>
<dbReference type="Proteomes" id="UP000307517">
    <property type="component" value="Unassembled WGS sequence"/>
</dbReference>
<feature type="transmembrane region" description="Helical" evidence="10">
    <location>
        <begin position="176"/>
        <end position="197"/>
    </location>
</feature>
<feature type="transmembrane region" description="Helical" evidence="10">
    <location>
        <begin position="141"/>
        <end position="164"/>
    </location>
</feature>
<dbReference type="EMBL" id="PKJX01000010">
    <property type="protein sequence ID" value="PLA55331.1"/>
    <property type="molecule type" value="Genomic_DNA"/>
</dbReference>
<evidence type="ECO:0000256" key="3">
    <source>
        <dbReference type="ARBA" id="ARBA00022475"/>
    </source>
</evidence>
<evidence type="ECO:0000256" key="7">
    <source>
        <dbReference type="ARBA" id="ARBA00022989"/>
    </source>
</evidence>
<evidence type="ECO:0000256" key="1">
    <source>
        <dbReference type="ARBA" id="ARBA00004651"/>
    </source>
</evidence>
<keyword evidence="4 11" id="KW-0762">Sugar transport</keyword>
<dbReference type="GO" id="GO:0009401">
    <property type="term" value="P:phosphoenolpyruvate-dependent sugar phosphotransferase system"/>
    <property type="evidence" value="ECO:0007669"/>
    <property type="project" value="UniProtKB-KW"/>
</dbReference>
<dbReference type="EMBL" id="SSHM01000001">
    <property type="protein sequence ID" value="THC79144.1"/>
    <property type="molecule type" value="Genomic_DNA"/>
</dbReference>
<evidence type="ECO:0000256" key="6">
    <source>
        <dbReference type="ARBA" id="ARBA00022692"/>
    </source>
</evidence>
<evidence type="ECO:0000313" key="14">
    <source>
        <dbReference type="Proteomes" id="UP000234212"/>
    </source>
</evidence>
<dbReference type="Proteomes" id="UP000552935">
    <property type="component" value="Unassembled WGS sequence"/>
</dbReference>
<feature type="transmembrane region" description="Helical" evidence="10">
    <location>
        <begin position="209"/>
        <end position="238"/>
    </location>
</feature>
<name>A0A0E3CZE9_LACRH</name>
<reference evidence="12 14" key="1">
    <citation type="submission" date="2017-12" db="EMBL/GenBank/DDBJ databases">
        <title>Phylogenetic diversity of female urinary microbiome.</title>
        <authorList>
            <person name="Thomas-White K."/>
            <person name="Wolfe A.J."/>
        </authorList>
    </citation>
    <scope>NUCLEOTIDE SEQUENCE [LARGE SCALE GENOMIC DNA]</scope>
    <source>
        <strain evidence="12 14">UMB0004</strain>
    </source>
</reference>
<dbReference type="InterPro" id="IPR004700">
    <property type="entry name" value="PTS_IIC_man"/>
</dbReference>
<comment type="subcellular location">
    <subcellularLocation>
        <location evidence="1">Cell membrane</location>
        <topology evidence="1">Multi-pass membrane protein</topology>
    </subcellularLocation>
</comment>
<feature type="transmembrane region" description="Helical" evidence="10">
    <location>
        <begin position="5"/>
        <end position="23"/>
    </location>
</feature>
<dbReference type="PANTHER" id="PTHR32502">
    <property type="entry name" value="N-ACETYLGALACTOSAMINE PERMEASE II COMPONENT-RELATED"/>
    <property type="match status" value="1"/>
</dbReference>
<sequence>MHVTIIQSILVIIFGFFMNYERWVSAIGLWQALLCGVITGLLCGDVTTGLYVGGTLQLMTLGVSSFGGASVPDYPAAAIVGTYLAIATGIGGKVGVTIGIPVAIVMVQLDVLLKMVNVYFQHQAEKAVGNRNYKMIGIWQWIAIILTMCETGIPILLTVIFGRGLVVTAFQYVPQWLLSGLQVAGGLLPAVGLGILLRTMPVKKQWPALLIGFLLVAYIKVSVLGVGLFGVAAAFVYYKSKHRVTTHNTKAPTASIKGGNGEEISGDE</sequence>
<accession>A0A0E3CZE9</accession>
<evidence type="ECO:0000256" key="5">
    <source>
        <dbReference type="ARBA" id="ARBA00022683"/>
    </source>
</evidence>
<dbReference type="PANTHER" id="PTHR32502:SF28">
    <property type="entry name" value="PHOSPHOTRANSFERASE SYSTEM SUGAR-SPECIFIC EIIC COMPONENT"/>
    <property type="match status" value="1"/>
</dbReference>
<evidence type="ECO:0000256" key="9">
    <source>
        <dbReference type="SAM" id="MobiDB-lite"/>
    </source>
</evidence>
<reference evidence="13 15" key="2">
    <citation type="submission" date="2019-04" db="EMBL/GenBank/DDBJ databases">
        <title>Genome Announcement to Ensure Probiotic Safety of Lactobacillus rhamnosus UBLR-58.</title>
        <authorList>
            <person name="Sulthana A."/>
            <person name="Lakshmi S.G."/>
            <person name="Madempudi R.S."/>
        </authorList>
    </citation>
    <scope>NUCLEOTIDE SEQUENCE [LARGE SCALE GENOMIC DNA]</scope>
    <source>
        <strain evidence="13 15">UBLR-58</strain>
    </source>
</reference>
<keyword evidence="6 10" id="KW-0812">Transmembrane</keyword>
<feature type="transmembrane region" description="Helical" evidence="10">
    <location>
        <begin position="29"/>
        <end position="53"/>
    </location>
</feature>
<dbReference type="RefSeq" id="WP_005690820.1">
    <property type="nucleotide sequence ID" value="NZ_CABFNI010000001.1"/>
</dbReference>
<protein>
    <submittedName>
        <fullName evidence="11">PTS sugar transporter subunit IIC</fullName>
    </submittedName>
</protein>
<dbReference type="GeneID" id="69830396"/>